<keyword evidence="2" id="KW-0813">Transport</keyword>
<dbReference type="GO" id="GO:0006865">
    <property type="term" value="P:amino acid transport"/>
    <property type="evidence" value="ECO:0007669"/>
    <property type="project" value="UniProtKB-KW"/>
</dbReference>
<organism evidence="9 10">
    <name type="scientific">Acorus calamus</name>
    <name type="common">Sweet flag</name>
    <dbReference type="NCBI Taxonomy" id="4465"/>
    <lineage>
        <taxon>Eukaryota</taxon>
        <taxon>Viridiplantae</taxon>
        <taxon>Streptophyta</taxon>
        <taxon>Embryophyta</taxon>
        <taxon>Tracheophyta</taxon>
        <taxon>Spermatophyta</taxon>
        <taxon>Magnoliopsida</taxon>
        <taxon>Liliopsida</taxon>
        <taxon>Acoraceae</taxon>
        <taxon>Acorus</taxon>
    </lineage>
</organism>
<evidence type="ECO:0000256" key="5">
    <source>
        <dbReference type="ARBA" id="ARBA00022989"/>
    </source>
</evidence>
<keyword evidence="10" id="KW-1185">Reference proteome</keyword>
<evidence type="ECO:0000256" key="2">
    <source>
        <dbReference type="ARBA" id="ARBA00022448"/>
    </source>
</evidence>
<evidence type="ECO:0000313" key="9">
    <source>
        <dbReference type="EMBL" id="KAK1311886.1"/>
    </source>
</evidence>
<evidence type="ECO:0000259" key="8">
    <source>
        <dbReference type="Pfam" id="PF01490"/>
    </source>
</evidence>
<comment type="subcellular location">
    <subcellularLocation>
        <location evidence="1">Membrane</location>
    </subcellularLocation>
</comment>
<dbReference type="Pfam" id="PF01490">
    <property type="entry name" value="Aa_trans"/>
    <property type="match status" value="1"/>
</dbReference>
<keyword evidence="4" id="KW-0029">Amino-acid transport</keyword>
<dbReference type="EMBL" id="JAUJYO010000007">
    <property type="protein sequence ID" value="KAK1311886.1"/>
    <property type="molecule type" value="Genomic_DNA"/>
</dbReference>
<feature type="domain" description="Amino acid transporter transmembrane" evidence="8">
    <location>
        <begin position="1"/>
        <end position="63"/>
    </location>
</feature>
<protein>
    <recommendedName>
        <fullName evidence="8">Amino acid transporter transmembrane domain-containing protein</fullName>
    </recommendedName>
</protein>
<keyword evidence="6 7" id="KW-0472">Membrane</keyword>
<reference evidence="9" key="1">
    <citation type="journal article" date="2023" name="Nat. Commun.">
        <title>Diploid and tetraploid genomes of Acorus and the evolution of monocots.</title>
        <authorList>
            <person name="Ma L."/>
            <person name="Liu K.W."/>
            <person name="Li Z."/>
            <person name="Hsiao Y.Y."/>
            <person name="Qi Y."/>
            <person name="Fu T."/>
            <person name="Tang G.D."/>
            <person name="Zhang D."/>
            <person name="Sun W.H."/>
            <person name="Liu D.K."/>
            <person name="Li Y."/>
            <person name="Chen G.Z."/>
            <person name="Liu X.D."/>
            <person name="Liao X.Y."/>
            <person name="Jiang Y.T."/>
            <person name="Yu X."/>
            <person name="Hao Y."/>
            <person name="Huang J."/>
            <person name="Zhao X.W."/>
            <person name="Ke S."/>
            <person name="Chen Y.Y."/>
            <person name="Wu W.L."/>
            <person name="Hsu J.L."/>
            <person name="Lin Y.F."/>
            <person name="Huang M.D."/>
            <person name="Li C.Y."/>
            <person name="Huang L."/>
            <person name="Wang Z.W."/>
            <person name="Zhao X."/>
            <person name="Zhong W.Y."/>
            <person name="Peng D.H."/>
            <person name="Ahmad S."/>
            <person name="Lan S."/>
            <person name="Zhang J.S."/>
            <person name="Tsai W.C."/>
            <person name="Van de Peer Y."/>
            <person name="Liu Z.J."/>
        </authorList>
    </citation>
    <scope>NUCLEOTIDE SEQUENCE</scope>
    <source>
        <strain evidence="9">CP</strain>
    </source>
</reference>
<sequence length="73" mass="8046">MPYAISNGGWLSLLVLIVFCLISCYTGFLLKRCLDHTPGLRTYPDIAEAAFGKIGRLAISQQQQSQVESELLS</sequence>
<evidence type="ECO:0000256" key="1">
    <source>
        <dbReference type="ARBA" id="ARBA00004370"/>
    </source>
</evidence>
<reference evidence="9" key="2">
    <citation type="submission" date="2023-06" db="EMBL/GenBank/DDBJ databases">
        <authorList>
            <person name="Ma L."/>
            <person name="Liu K.-W."/>
            <person name="Li Z."/>
            <person name="Hsiao Y.-Y."/>
            <person name="Qi Y."/>
            <person name="Fu T."/>
            <person name="Tang G."/>
            <person name="Zhang D."/>
            <person name="Sun W.-H."/>
            <person name="Liu D.-K."/>
            <person name="Li Y."/>
            <person name="Chen G.-Z."/>
            <person name="Liu X.-D."/>
            <person name="Liao X.-Y."/>
            <person name="Jiang Y.-T."/>
            <person name="Yu X."/>
            <person name="Hao Y."/>
            <person name="Huang J."/>
            <person name="Zhao X.-W."/>
            <person name="Ke S."/>
            <person name="Chen Y.-Y."/>
            <person name="Wu W.-L."/>
            <person name="Hsu J.-L."/>
            <person name="Lin Y.-F."/>
            <person name="Huang M.-D."/>
            <person name="Li C.-Y."/>
            <person name="Huang L."/>
            <person name="Wang Z.-W."/>
            <person name="Zhao X."/>
            <person name="Zhong W.-Y."/>
            <person name="Peng D.-H."/>
            <person name="Ahmad S."/>
            <person name="Lan S."/>
            <person name="Zhang J.-S."/>
            <person name="Tsai W.-C."/>
            <person name="Van De Peer Y."/>
            <person name="Liu Z.-J."/>
        </authorList>
    </citation>
    <scope>NUCLEOTIDE SEQUENCE</scope>
    <source>
        <strain evidence="9">CP</strain>
        <tissue evidence="9">Leaves</tissue>
    </source>
</reference>
<evidence type="ECO:0000256" key="3">
    <source>
        <dbReference type="ARBA" id="ARBA00022692"/>
    </source>
</evidence>
<dbReference type="AlphaFoldDB" id="A0AAV9EE03"/>
<dbReference type="Proteomes" id="UP001180020">
    <property type="component" value="Unassembled WGS sequence"/>
</dbReference>
<keyword evidence="5 7" id="KW-1133">Transmembrane helix</keyword>
<dbReference type="PANTHER" id="PTHR48017">
    <property type="entry name" value="OS05G0424000 PROTEIN-RELATED"/>
    <property type="match status" value="1"/>
</dbReference>
<accession>A0AAV9EE03</accession>
<dbReference type="GO" id="GO:0016020">
    <property type="term" value="C:membrane"/>
    <property type="evidence" value="ECO:0007669"/>
    <property type="project" value="UniProtKB-SubCell"/>
</dbReference>
<feature type="transmembrane region" description="Helical" evidence="7">
    <location>
        <begin position="12"/>
        <end position="30"/>
    </location>
</feature>
<evidence type="ECO:0000256" key="6">
    <source>
        <dbReference type="ARBA" id="ARBA00023136"/>
    </source>
</evidence>
<proteinExistence type="predicted"/>
<evidence type="ECO:0000256" key="7">
    <source>
        <dbReference type="SAM" id="Phobius"/>
    </source>
</evidence>
<keyword evidence="3 7" id="KW-0812">Transmembrane</keyword>
<evidence type="ECO:0000256" key="4">
    <source>
        <dbReference type="ARBA" id="ARBA00022970"/>
    </source>
</evidence>
<dbReference type="InterPro" id="IPR013057">
    <property type="entry name" value="AA_transpt_TM"/>
</dbReference>
<comment type="caution">
    <text evidence="9">The sequence shown here is derived from an EMBL/GenBank/DDBJ whole genome shotgun (WGS) entry which is preliminary data.</text>
</comment>
<name>A0AAV9EE03_ACOCL</name>
<gene>
    <name evidence="9" type="ORF">QJS10_CPA07g00154</name>
</gene>
<evidence type="ECO:0000313" key="10">
    <source>
        <dbReference type="Proteomes" id="UP001180020"/>
    </source>
</evidence>